<feature type="transmembrane region" description="Helical" evidence="2">
    <location>
        <begin position="380"/>
        <end position="401"/>
    </location>
</feature>
<feature type="transmembrane region" description="Helical" evidence="2">
    <location>
        <begin position="792"/>
        <end position="811"/>
    </location>
</feature>
<feature type="transmembrane region" description="Helical" evidence="2">
    <location>
        <begin position="352"/>
        <end position="368"/>
    </location>
</feature>
<feature type="transmembrane region" description="Helical" evidence="2">
    <location>
        <begin position="1124"/>
        <end position="1143"/>
    </location>
</feature>
<keyword evidence="4" id="KW-1185">Reference proteome</keyword>
<dbReference type="EMBL" id="BRXW01000482">
    <property type="protein sequence ID" value="GMH58879.1"/>
    <property type="molecule type" value="Genomic_DNA"/>
</dbReference>
<feature type="transmembrane region" description="Helical" evidence="2">
    <location>
        <begin position="1202"/>
        <end position="1221"/>
    </location>
</feature>
<feature type="transmembrane region" description="Helical" evidence="2">
    <location>
        <begin position="1075"/>
        <end position="1094"/>
    </location>
</feature>
<dbReference type="Proteomes" id="UP001165122">
    <property type="component" value="Unassembled WGS sequence"/>
</dbReference>
<feature type="transmembrane region" description="Helical" evidence="2">
    <location>
        <begin position="656"/>
        <end position="678"/>
    </location>
</feature>
<feature type="transmembrane region" description="Helical" evidence="2">
    <location>
        <begin position="308"/>
        <end position="331"/>
    </location>
</feature>
<feature type="transmembrane region" description="Helical" evidence="2">
    <location>
        <begin position="1052"/>
        <end position="1069"/>
    </location>
</feature>
<feature type="compositionally biased region" description="Acidic residues" evidence="1">
    <location>
        <begin position="923"/>
        <end position="938"/>
    </location>
</feature>
<accession>A0A9W7DWE6</accession>
<feature type="transmembrane region" description="Helical" evidence="2">
    <location>
        <begin position="1022"/>
        <end position="1040"/>
    </location>
</feature>
<feature type="transmembrane region" description="Helical" evidence="2">
    <location>
        <begin position="762"/>
        <end position="780"/>
    </location>
</feature>
<feature type="transmembrane region" description="Helical" evidence="2">
    <location>
        <begin position="1241"/>
        <end position="1258"/>
    </location>
</feature>
<feature type="transmembrane region" description="Helical" evidence="2">
    <location>
        <begin position="831"/>
        <end position="856"/>
    </location>
</feature>
<feature type="transmembrane region" description="Helical" evidence="2">
    <location>
        <begin position="704"/>
        <end position="731"/>
    </location>
</feature>
<feature type="compositionally biased region" description="Basic and acidic residues" evidence="1">
    <location>
        <begin position="504"/>
        <end position="513"/>
    </location>
</feature>
<feature type="transmembrane region" description="Helical" evidence="2">
    <location>
        <begin position="93"/>
        <end position="115"/>
    </location>
</feature>
<feature type="compositionally biased region" description="Polar residues" evidence="1">
    <location>
        <begin position="34"/>
        <end position="55"/>
    </location>
</feature>
<keyword evidence="2" id="KW-1133">Transmembrane helix</keyword>
<feature type="transmembrane region" description="Helical" evidence="2">
    <location>
        <begin position="573"/>
        <end position="592"/>
    </location>
</feature>
<evidence type="ECO:0000256" key="2">
    <source>
        <dbReference type="SAM" id="Phobius"/>
    </source>
</evidence>
<comment type="caution">
    <text evidence="3">The sequence shown here is derived from an EMBL/GenBank/DDBJ whole genome shotgun (WGS) entry which is preliminary data.</text>
</comment>
<protein>
    <submittedName>
        <fullName evidence="3">Uncharacterized protein</fullName>
    </submittedName>
</protein>
<keyword evidence="2" id="KW-0472">Membrane</keyword>
<sequence>MSNLTHASTQQIVTLKQNSGTAIQIGISDLSGMSTPLSSPSNKKNTPTSASANSRNSEDSNYTRESTASTDNQRMEWVNAELKKQTKNPSKKYTTRIIFLTMSLLNVFETLFWLLHVLNPNYFPNYNMYDNNSQVPQIFAALSAQSVFTHFMIHVERMYSSQNPEGSEWRPMKPEPCFAYHPFQNLTTNHPTTLLLKFHFVLHNLPNIFIILASFHRNKWTNAIESIMQLVLAPVIYRFLTLIFTTIRLKHTDLELGRMAEKSFGAGLGTFFICIFLGFETVGCFAFQDADDDQDSNELNPECLSSLYGNWMLSYNAVFTNVSYVVLYWLVEHDFSLLYLLRLKLGKQYTTSFGLQLIASFVFIFFFSQKEHPTKSIELAWPYASASFFLLWGASFVILCYQNVVNHEAAGFSSKSRMFSKQKSLVLADPLDRQENPQFDLGVKANSELNRNHGDLAKDKSYNKSDTDISLGSTTAGDMSAHVTPKKDLTALSSVRPDSPSTPHPEHEKPKSKNDIFNVLPSLLTTHRFTAKLHKLITSRHLFTLRFFLVGQTFAVAVVFLKMAMNYQESWRYIFEMVKTLSFCSMVVHYSLMIEHKPIYDHNAWFESKPVWVDGQFRFDRCLQVLVSAKLQFYVHNTCAFGWPVVGWLLDKDGQTVVSAASGVVKFCIVCFVLYNVIRRMCASLRDQVESENMQKLKMRKETLFVTGFGVMGISYFLTFEVIGCVAKSYFEWKDLDDGAVSMDEHLEKSCEIYKVANSCTAIHLTFMQIMYYLCFSMLTSTQIFTFNIKRIQLFAMMLTIFPTYAAAFLFSRREQIEDQLLDDIGIDQPLFWVAIVIGKSWFSVFWVIILSLLGYHARPVHLYKFYTNDQKEKEEDMNREQRVVSYDADGRPLSEAKVKEIEKRLDQDENPPNDANNLYYSSDEDNDNRSDSEDEEKEKDLEREPSRGKKNWRKLFHKEQETIRSAGAFKFMGLNRKTMRVRHERLYILRYITLLGTIIFTGLQMWHVTEMHKTDNSQSKGFAYIAQPLSFACWLMHYFSLFDKKETKFEYIHLSLHVFSHAILPIVITGSQKLWWNFLAYFFIFFLWLYFAFYCRKLKKKMNEQHQDKVHHFRQLNEIEKTLENFFAECISAFLVIFYVFLEASGCVEDSDIDECQPYFSSARIFSTTMSVPLVFYVCTFVADLSTYDVMCGYINRTLKVGLGLVSFTALVAIFSFGVRTWSFDVNNVQFFYTETFVDYWEIALFVSLITVIRGVLHDFEDQTQLKKELLHRQKAKNMRRTSIEAGHRLKFQQYDKATQKRALRKRQLLFSDAHGDDDAFDAVEVIKQRGASVEKSWELNEKDAVADHNNAHAHYREGRGTRITSNWIGLII</sequence>
<reference evidence="4" key="1">
    <citation type="journal article" date="2023" name="Commun. Biol.">
        <title>Genome analysis of Parmales, the sister group of diatoms, reveals the evolutionary specialization of diatoms from phago-mixotrophs to photoautotrophs.</title>
        <authorList>
            <person name="Ban H."/>
            <person name="Sato S."/>
            <person name="Yoshikawa S."/>
            <person name="Yamada K."/>
            <person name="Nakamura Y."/>
            <person name="Ichinomiya M."/>
            <person name="Sato N."/>
            <person name="Blanc-Mathieu R."/>
            <person name="Endo H."/>
            <person name="Kuwata A."/>
            <person name="Ogata H."/>
        </authorList>
    </citation>
    <scope>NUCLEOTIDE SEQUENCE [LARGE SCALE GENOMIC DNA]</scope>
    <source>
        <strain evidence="4">NIES 3700</strain>
    </source>
</reference>
<keyword evidence="2" id="KW-0812">Transmembrane</keyword>
<evidence type="ECO:0000313" key="3">
    <source>
        <dbReference type="EMBL" id="GMH58879.1"/>
    </source>
</evidence>
<proteinExistence type="predicted"/>
<feature type="transmembrane region" description="Helical" evidence="2">
    <location>
        <begin position="542"/>
        <end position="561"/>
    </location>
</feature>
<name>A0A9W7DWE6_9STRA</name>
<feature type="transmembrane region" description="Helical" evidence="2">
    <location>
        <begin position="987"/>
        <end position="1010"/>
    </location>
</feature>
<feature type="transmembrane region" description="Helical" evidence="2">
    <location>
        <begin position="227"/>
        <end position="247"/>
    </location>
</feature>
<feature type="compositionally biased region" description="Basic and acidic residues" evidence="1">
    <location>
        <begin position="939"/>
        <end position="948"/>
    </location>
</feature>
<organism evidence="3 4">
    <name type="scientific">Triparma laevis f. longispina</name>
    <dbReference type="NCBI Taxonomy" id="1714387"/>
    <lineage>
        <taxon>Eukaryota</taxon>
        <taxon>Sar</taxon>
        <taxon>Stramenopiles</taxon>
        <taxon>Ochrophyta</taxon>
        <taxon>Bolidophyceae</taxon>
        <taxon>Parmales</taxon>
        <taxon>Triparmaceae</taxon>
        <taxon>Triparma</taxon>
    </lineage>
</organism>
<feature type="transmembrane region" description="Helical" evidence="2">
    <location>
        <begin position="194"/>
        <end position="215"/>
    </location>
</feature>
<dbReference type="OrthoDB" id="194683at2759"/>
<feature type="transmembrane region" description="Helical" evidence="2">
    <location>
        <begin position="268"/>
        <end position="288"/>
    </location>
</feature>
<feature type="region of interest" description="Disordered" evidence="1">
    <location>
        <begin position="490"/>
        <end position="513"/>
    </location>
</feature>
<feature type="compositionally biased region" description="Polar residues" evidence="1">
    <location>
        <begin position="63"/>
        <end position="72"/>
    </location>
</feature>
<feature type="region of interest" description="Disordered" evidence="1">
    <location>
        <begin position="903"/>
        <end position="952"/>
    </location>
</feature>
<feature type="region of interest" description="Disordered" evidence="1">
    <location>
        <begin position="34"/>
        <end position="74"/>
    </location>
</feature>
<evidence type="ECO:0000313" key="4">
    <source>
        <dbReference type="Proteomes" id="UP001165122"/>
    </source>
</evidence>
<evidence type="ECO:0000256" key="1">
    <source>
        <dbReference type="SAM" id="MobiDB-lite"/>
    </source>
</evidence>
<gene>
    <name evidence="3" type="ORF">TrLO_g8007</name>
</gene>